<dbReference type="RefSeq" id="WP_048355596.1">
    <property type="nucleotide sequence ID" value="NZ_CP023481.1"/>
</dbReference>
<evidence type="ECO:0000256" key="5">
    <source>
        <dbReference type="ARBA" id="ARBA00022989"/>
    </source>
</evidence>
<feature type="transmembrane region" description="Helical" evidence="8">
    <location>
        <begin position="80"/>
        <end position="99"/>
    </location>
</feature>
<dbReference type="Pfam" id="PF00893">
    <property type="entry name" value="Multi_Drug_Res"/>
    <property type="match status" value="1"/>
</dbReference>
<reference evidence="9" key="2">
    <citation type="submission" date="2015-10" db="EMBL/GenBank/DDBJ databases">
        <authorList>
            <person name="Gilbert D.G."/>
        </authorList>
    </citation>
    <scope>NUCLEOTIDE SEQUENCE</scope>
    <source>
        <strain evidence="9">GO-13</strain>
    </source>
</reference>
<evidence type="ECO:0000313" key="9">
    <source>
        <dbReference type="EMBL" id="KRT95472.1"/>
    </source>
</evidence>
<dbReference type="InterPro" id="IPR045324">
    <property type="entry name" value="Small_multidrug_res"/>
</dbReference>
<dbReference type="EMBL" id="JARRTL010000005">
    <property type="protein sequence ID" value="MEC0483506.1"/>
    <property type="molecule type" value="Genomic_DNA"/>
</dbReference>
<evidence type="ECO:0000313" key="12">
    <source>
        <dbReference type="Proteomes" id="UP001341297"/>
    </source>
</evidence>
<dbReference type="GO" id="GO:0022857">
    <property type="term" value="F:transmembrane transporter activity"/>
    <property type="evidence" value="ECO:0007669"/>
    <property type="project" value="InterPro"/>
</dbReference>
<dbReference type="PANTHER" id="PTHR30561">
    <property type="entry name" value="SMR FAMILY PROTON-DEPENDENT DRUG EFFLUX TRANSPORTER SUGE"/>
    <property type="match status" value="1"/>
</dbReference>
<comment type="subcellular location">
    <subcellularLocation>
        <location evidence="1 7">Cell membrane</location>
        <topology evidence="1 7">Multi-pass membrane protein</topology>
    </subcellularLocation>
</comment>
<proteinExistence type="inferred from homology"/>
<dbReference type="Proteomes" id="UP000036168">
    <property type="component" value="Unassembled WGS sequence"/>
</dbReference>
<evidence type="ECO:0000256" key="8">
    <source>
        <dbReference type="SAM" id="Phobius"/>
    </source>
</evidence>
<keyword evidence="12" id="KW-1185">Reference proteome</keyword>
<dbReference type="PANTHER" id="PTHR30561:SF0">
    <property type="entry name" value="GUANIDINIUM EXPORTER"/>
    <property type="match status" value="1"/>
</dbReference>
<dbReference type="AlphaFoldDB" id="A0A0J6EYB7"/>
<dbReference type="InterPro" id="IPR037185">
    <property type="entry name" value="EmrE-like"/>
</dbReference>
<accession>A0A0J6ECB6</accession>
<dbReference type="Gene3D" id="1.10.3730.20">
    <property type="match status" value="1"/>
</dbReference>
<keyword evidence="4 7" id="KW-0812">Transmembrane</keyword>
<dbReference type="OrthoDB" id="2168659at2"/>
<dbReference type="PATRIC" id="fig|1664069.3.peg.5137"/>
<comment type="similarity">
    <text evidence="7">Belongs to the drug/metabolite transporter (DMT) superfamily. Small multidrug resistance (SMR) (TC 2.A.7.1) family.</text>
</comment>
<dbReference type="GO" id="GO:0005886">
    <property type="term" value="C:plasma membrane"/>
    <property type="evidence" value="ECO:0007669"/>
    <property type="project" value="UniProtKB-SubCell"/>
</dbReference>
<evidence type="ECO:0000256" key="2">
    <source>
        <dbReference type="ARBA" id="ARBA00022448"/>
    </source>
</evidence>
<dbReference type="SUPFAM" id="SSF103481">
    <property type="entry name" value="Multidrug resistance efflux transporter EmrE"/>
    <property type="match status" value="1"/>
</dbReference>
<comment type="caution">
    <text evidence="9">The sequence shown here is derived from an EMBL/GenBank/DDBJ whole genome shotgun (WGS) entry which is preliminary data.</text>
</comment>
<accession>A0A0J6EYB7</accession>
<keyword evidence="5 8" id="KW-1133">Transmembrane helix</keyword>
<protein>
    <submittedName>
        <fullName evidence="10">Multidrug efflux SMR transporter</fullName>
    </submittedName>
</protein>
<keyword evidence="2" id="KW-0813">Transport</keyword>
<dbReference type="EMBL" id="LECW02000003">
    <property type="protein sequence ID" value="KRT95472.1"/>
    <property type="molecule type" value="Genomic_DNA"/>
</dbReference>
<evidence type="ECO:0000256" key="6">
    <source>
        <dbReference type="ARBA" id="ARBA00023136"/>
    </source>
</evidence>
<gene>
    <name evidence="9" type="ORF">AB447_209795</name>
    <name evidence="10" type="ORF">P8828_01350</name>
</gene>
<keyword evidence="6 8" id="KW-0472">Membrane</keyword>
<evidence type="ECO:0000256" key="4">
    <source>
        <dbReference type="ARBA" id="ARBA00022692"/>
    </source>
</evidence>
<evidence type="ECO:0000313" key="10">
    <source>
        <dbReference type="EMBL" id="MEC0483506.1"/>
    </source>
</evidence>
<name>A0A0J6EYB7_9BACI</name>
<evidence type="ECO:0000313" key="11">
    <source>
        <dbReference type="Proteomes" id="UP000036168"/>
    </source>
</evidence>
<evidence type="ECO:0000256" key="3">
    <source>
        <dbReference type="ARBA" id="ARBA00022475"/>
    </source>
</evidence>
<evidence type="ECO:0000256" key="1">
    <source>
        <dbReference type="ARBA" id="ARBA00004651"/>
    </source>
</evidence>
<dbReference type="STRING" id="1664069.BGLY_2228"/>
<feature type="transmembrane region" description="Helical" evidence="8">
    <location>
        <begin position="54"/>
        <end position="74"/>
    </location>
</feature>
<reference evidence="9 11" key="1">
    <citation type="journal article" date="2015" name="Int. J. Syst. Evol. Microbiol.">
        <title>Bacillus glycinifermentans sp. nov., isolated from fermented soybean paste.</title>
        <authorList>
            <person name="Kim S.J."/>
            <person name="Dunlap C.A."/>
            <person name="Kwon S.W."/>
            <person name="Rooney A.P."/>
        </authorList>
    </citation>
    <scope>NUCLEOTIDE SEQUENCE [LARGE SCALE GENOMIC DNA]</scope>
    <source>
        <strain evidence="9 11">GO-13</strain>
    </source>
</reference>
<dbReference type="InterPro" id="IPR000390">
    <property type="entry name" value="Small_drug/metabolite_transptr"/>
</dbReference>
<dbReference type="Proteomes" id="UP001341297">
    <property type="component" value="Unassembled WGS sequence"/>
</dbReference>
<reference evidence="10 12" key="3">
    <citation type="submission" date="2023-03" db="EMBL/GenBank/DDBJ databases">
        <title>Agriculturally important microbes genome sequencing.</title>
        <authorList>
            <person name="Dunlap C."/>
        </authorList>
    </citation>
    <scope>NUCLEOTIDE SEQUENCE [LARGE SCALE GENOMIC DNA]</scope>
    <source>
        <strain evidence="10 12">CBP-3203</strain>
    </source>
</reference>
<sequence length="111" mass="11920">MSWLIVIIAGFLEVVWASALKHADSFSDWLIILLLIAVSFLLLICSYRKIPMASAYTVFVGIGTAGTYLTGIFLGESFSGGQIFFLALLLAGIVGMKIFTKEKNAGSGGEH</sequence>
<evidence type="ECO:0000256" key="7">
    <source>
        <dbReference type="RuleBase" id="RU003942"/>
    </source>
</evidence>
<organism evidence="9 11">
    <name type="scientific">Bacillus glycinifermentans</name>
    <dbReference type="NCBI Taxonomy" id="1664069"/>
    <lineage>
        <taxon>Bacteria</taxon>
        <taxon>Bacillati</taxon>
        <taxon>Bacillota</taxon>
        <taxon>Bacilli</taxon>
        <taxon>Bacillales</taxon>
        <taxon>Bacillaceae</taxon>
        <taxon>Bacillus</taxon>
    </lineage>
</organism>
<feature type="transmembrane region" description="Helical" evidence="8">
    <location>
        <begin position="27"/>
        <end position="47"/>
    </location>
</feature>
<keyword evidence="3" id="KW-1003">Cell membrane</keyword>